<dbReference type="EMBL" id="CACTIH010005517">
    <property type="protein sequence ID" value="CAA2996153.1"/>
    <property type="molecule type" value="Genomic_DNA"/>
</dbReference>
<sequence length="296" mass="33328">MKMEVIKPIHHTDFDFNSTRFYQQISSTAPSTPKRFEEYYCSAPSSPTHFSQFYRQDNFDDTPVTGGSAAAAAFKDEDKFAFNASETASLTAEELFDGGILRPLKPTPQKRNFISQLQPKSHTLPGKKTIKGAFSSRDEKEAYPSVKRILEHERGRETSINSYSSSRRATRSVSPLRISENPLEGEEEIQKQHNIKNSSCSSICSSSKGHKKWRLKDFFLFRSASEGRAADKDPLKKYTAAVFRRHQNSSFKGIDSPVSEDLKKKTFLPYKQGILGRLAFNPAVHALANGFGLSRK</sequence>
<dbReference type="OrthoDB" id="667051at2759"/>
<dbReference type="PANTHER" id="PTHR33095">
    <property type="entry name" value="OS07G0619500 PROTEIN"/>
    <property type="match status" value="1"/>
</dbReference>
<dbReference type="Gramene" id="OE9A034771T1">
    <property type="protein sequence ID" value="OE9A034771C1"/>
    <property type="gene ID" value="OE9A034771"/>
</dbReference>
<dbReference type="AlphaFoldDB" id="A0A8S0SU02"/>
<organism evidence="1 2">
    <name type="scientific">Olea europaea subsp. europaea</name>
    <dbReference type="NCBI Taxonomy" id="158383"/>
    <lineage>
        <taxon>Eukaryota</taxon>
        <taxon>Viridiplantae</taxon>
        <taxon>Streptophyta</taxon>
        <taxon>Embryophyta</taxon>
        <taxon>Tracheophyta</taxon>
        <taxon>Spermatophyta</taxon>
        <taxon>Magnoliopsida</taxon>
        <taxon>eudicotyledons</taxon>
        <taxon>Gunneridae</taxon>
        <taxon>Pentapetalae</taxon>
        <taxon>asterids</taxon>
        <taxon>lamiids</taxon>
        <taxon>Lamiales</taxon>
        <taxon>Oleaceae</taxon>
        <taxon>Oleeae</taxon>
        <taxon>Olea</taxon>
    </lineage>
</organism>
<protein>
    <submittedName>
        <fullName evidence="1">Uncharacterized protein</fullName>
    </submittedName>
</protein>
<dbReference type="Pfam" id="PF07816">
    <property type="entry name" value="DUF1645"/>
    <property type="match status" value="1"/>
</dbReference>
<dbReference type="PANTHER" id="PTHR33095:SF14">
    <property type="entry name" value="AR781"/>
    <property type="match status" value="1"/>
</dbReference>
<keyword evidence="2" id="KW-1185">Reference proteome</keyword>
<proteinExistence type="predicted"/>
<evidence type="ECO:0000313" key="2">
    <source>
        <dbReference type="Proteomes" id="UP000594638"/>
    </source>
</evidence>
<dbReference type="Proteomes" id="UP000594638">
    <property type="component" value="Unassembled WGS sequence"/>
</dbReference>
<name>A0A8S0SU02_OLEEU</name>
<evidence type="ECO:0000313" key="1">
    <source>
        <dbReference type="EMBL" id="CAA2996153.1"/>
    </source>
</evidence>
<reference evidence="1 2" key="1">
    <citation type="submission" date="2019-12" db="EMBL/GenBank/DDBJ databases">
        <authorList>
            <person name="Alioto T."/>
            <person name="Alioto T."/>
            <person name="Gomez Garrido J."/>
        </authorList>
    </citation>
    <scope>NUCLEOTIDE SEQUENCE [LARGE SCALE GENOMIC DNA]</scope>
</reference>
<dbReference type="InterPro" id="IPR012442">
    <property type="entry name" value="DUF1645_plant"/>
</dbReference>
<comment type="caution">
    <text evidence="1">The sequence shown here is derived from an EMBL/GenBank/DDBJ whole genome shotgun (WGS) entry which is preliminary data.</text>
</comment>
<accession>A0A8S0SU02</accession>
<gene>
    <name evidence="1" type="ORF">OLEA9_A034771</name>
</gene>